<evidence type="ECO:0000256" key="2">
    <source>
        <dbReference type="ARBA" id="ARBA00023134"/>
    </source>
</evidence>
<dbReference type="InterPro" id="IPR031662">
    <property type="entry name" value="GTP-binding_2"/>
</dbReference>
<protein>
    <submittedName>
        <fullName evidence="5">Developmentally-regulated GTP-binding protein 2</fullName>
    </submittedName>
</protein>
<evidence type="ECO:0000256" key="1">
    <source>
        <dbReference type="ARBA" id="ARBA00022741"/>
    </source>
</evidence>
<evidence type="ECO:0000259" key="3">
    <source>
        <dbReference type="PROSITE" id="PS51710"/>
    </source>
</evidence>
<name>A0ABQ8TBE6_PERAM</name>
<dbReference type="SUPFAM" id="SSF52540">
    <property type="entry name" value="P-loop containing nucleoside triphosphate hydrolases"/>
    <property type="match status" value="1"/>
</dbReference>
<feature type="domain" description="TGS" evidence="4">
    <location>
        <begin position="280"/>
        <end position="355"/>
    </location>
</feature>
<dbReference type="Pfam" id="PF16897">
    <property type="entry name" value="MMR_HSR1_Xtn"/>
    <property type="match status" value="1"/>
</dbReference>
<dbReference type="PRINTS" id="PR00326">
    <property type="entry name" value="GTP1OBG"/>
</dbReference>
<dbReference type="Proteomes" id="UP001148838">
    <property type="component" value="Unassembled WGS sequence"/>
</dbReference>
<feature type="non-terminal residue" evidence="5">
    <location>
        <position position="1"/>
    </location>
</feature>
<evidence type="ECO:0000313" key="6">
    <source>
        <dbReference type="Proteomes" id="UP001148838"/>
    </source>
</evidence>
<dbReference type="PROSITE" id="PS51880">
    <property type="entry name" value="TGS"/>
    <property type="match status" value="1"/>
</dbReference>
<dbReference type="Gene3D" id="3.40.50.300">
    <property type="entry name" value="P-loop containing nucleotide triphosphate hydrolases"/>
    <property type="match status" value="1"/>
</dbReference>
<dbReference type="PROSITE" id="PS00905">
    <property type="entry name" value="GTP1_OBG"/>
    <property type="match status" value="1"/>
</dbReference>
<dbReference type="PANTHER" id="PTHR43127">
    <property type="entry name" value="DEVELOPMENTALLY-REGULATED GTP-BINDING PROTEIN 2"/>
    <property type="match status" value="1"/>
</dbReference>
<dbReference type="InterPro" id="IPR027417">
    <property type="entry name" value="P-loop_NTPase"/>
</dbReference>
<dbReference type="InterPro" id="IPR045001">
    <property type="entry name" value="DRG"/>
</dbReference>
<feature type="domain" description="OBG-type G" evidence="3">
    <location>
        <begin position="40"/>
        <end position="280"/>
    </location>
</feature>
<dbReference type="Gene3D" id="6.10.140.1070">
    <property type="match status" value="1"/>
</dbReference>
<dbReference type="InterPro" id="IPR006073">
    <property type="entry name" value="GTP-bd"/>
</dbReference>
<keyword evidence="2" id="KW-0342">GTP-binding</keyword>
<dbReference type="InterPro" id="IPR012675">
    <property type="entry name" value="Beta-grasp_dom_sf"/>
</dbReference>
<reference evidence="5 6" key="1">
    <citation type="journal article" date="2022" name="Allergy">
        <title>Genome assembly and annotation of Periplaneta americana reveal a comprehensive cockroach allergen profile.</title>
        <authorList>
            <person name="Wang L."/>
            <person name="Xiong Q."/>
            <person name="Saelim N."/>
            <person name="Wang L."/>
            <person name="Nong W."/>
            <person name="Wan A.T."/>
            <person name="Shi M."/>
            <person name="Liu X."/>
            <person name="Cao Q."/>
            <person name="Hui J.H.L."/>
            <person name="Sookrung N."/>
            <person name="Leung T.F."/>
            <person name="Tungtrongchitr A."/>
            <person name="Tsui S.K.W."/>
        </authorList>
    </citation>
    <scope>NUCLEOTIDE SEQUENCE [LARGE SCALE GENOMIC DNA]</scope>
    <source>
        <strain evidence="5">PWHHKU_190912</strain>
    </source>
</reference>
<dbReference type="CDD" id="cd17231">
    <property type="entry name" value="TGS_DRG2"/>
    <property type="match status" value="1"/>
</dbReference>
<dbReference type="EMBL" id="JAJSOF020000013">
    <property type="protein sequence ID" value="KAJ4443212.1"/>
    <property type="molecule type" value="Genomic_DNA"/>
</dbReference>
<organism evidence="5 6">
    <name type="scientific">Periplaneta americana</name>
    <name type="common">American cockroach</name>
    <name type="synonym">Blatta americana</name>
    <dbReference type="NCBI Taxonomy" id="6978"/>
    <lineage>
        <taxon>Eukaryota</taxon>
        <taxon>Metazoa</taxon>
        <taxon>Ecdysozoa</taxon>
        <taxon>Arthropoda</taxon>
        <taxon>Hexapoda</taxon>
        <taxon>Insecta</taxon>
        <taxon>Pterygota</taxon>
        <taxon>Neoptera</taxon>
        <taxon>Polyneoptera</taxon>
        <taxon>Dictyoptera</taxon>
        <taxon>Blattodea</taxon>
        <taxon>Blattoidea</taxon>
        <taxon>Blattidae</taxon>
        <taxon>Blattinae</taxon>
        <taxon>Periplaneta</taxon>
    </lineage>
</organism>
<evidence type="ECO:0000313" key="5">
    <source>
        <dbReference type="EMBL" id="KAJ4443212.1"/>
    </source>
</evidence>
<dbReference type="InterPro" id="IPR004095">
    <property type="entry name" value="TGS"/>
</dbReference>
<comment type="caution">
    <text evidence="5">The sequence shown here is derived from an EMBL/GenBank/DDBJ whole genome shotgun (WGS) entry which is preliminary data.</text>
</comment>
<dbReference type="Pfam" id="PF01926">
    <property type="entry name" value="MMR_HSR1"/>
    <property type="match status" value="1"/>
</dbReference>
<dbReference type="PROSITE" id="PS51710">
    <property type="entry name" value="G_OBG"/>
    <property type="match status" value="1"/>
</dbReference>
<keyword evidence="6" id="KW-1185">Reference proteome</keyword>
<dbReference type="Pfam" id="PF02824">
    <property type="entry name" value="TGS"/>
    <property type="match status" value="1"/>
</dbReference>
<keyword evidence="1" id="KW-0547">Nucleotide-binding</keyword>
<dbReference type="CDD" id="cd01896">
    <property type="entry name" value="DRG"/>
    <property type="match status" value="1"/>
</dbReference>
<dbReference type="NCBIfam" id="TIGR00231">
    <property type="entry name" value="small_GTP"/>
    <property type="match status" value="1"/>
</dbReference>
<gene>
    <name evidence="5" type="primary">DRG2</name>
    <name evidence="5" type="ORF">ANN_04880</name>
</gene>
<proteinExistence type="predicted"/>
<dbReference type="InterPro" id="IPR031167">
    <property type="entry name" value="G_OBG"/>
</dbReference>
<dbReference type="InterPro" id="IPR005225">
    <property type="entry name" value="Small_GTP-bd"/>
</dbReference>
<dbReference type="Gene3D" id="3.10.20.30">
    <property type="match status" value="1"/>
</dbReference>
<dbReference type="InterPro" id="IPR006074">
    <property type="entry name" value="GTP1-OBG_CS"/>
</dbReference>
<sequence>TEYHLGLLKAKLAKYRSQLLEPPKKSEKGEGFDVLKSGDARVALIGFPSVGKSTLLSTLTATESEAASYEFTTLTCIPGVIEYRGANIQLLDLPGIIEGASQGKGRGRQVISVARTADLVLMMLDATKQDVQRGLLEKELESVGIRLNKKKPNIYFKVRELPCLQNVFNYESVKKGGGLSFNSTCLLTRIDEKLVQMILHEYKIFNAEVLFREDCNADELIDVISANRVYLPCLYVYNKIDQISIEEVDRIARQPNSLVVSCNMKLNLDYLLEQLWEYLSLIRVYTKKPGQPPDFDDGLILRRGVTVEHVCHAIHRTLAAAFKYALVWGTSTKYSPQRVGLHHVMHDEDVIQIVKK</sequence>
<evidence type="ECO:0000259" key="4">
    <source>
        <dbReference type="PROSITE" id="PS51880"/>
    </source>
</evidence>
<accession>A0ABQ8TBE6</accession>